<dbReference type="GO" id="GO:0016020">
    <property type="term" value="C:membrane"/>
    <property type="evidence" value="ECO:0007669"/>
    <property type="project" value="UniProtKB-SubCell"/>
</dbReference>
<dbReference type="PANTHER" id="PTHR30093:SF44">
    <property type="entry name" value="TYPE II SECRETION SYSTEM CORE PROTEIN G"/>
    <property type="match status" value="1"/>
</dbReference>
<dbReference type="NCBIfam" id="TIGR02532">
    <property type="entry name" value="IV_pilin_GFxxxE"/>
    <property type="match status" value="1"/>
</dbReference>
<keyword evidence="3 7" id="KW-0812">Transmembrane</keyword>
<organism evidence="8 9">
    <name type="scientific">Candidatus Doudnabacteria bacterium RIFCSPHIGHO2_01_FULL_46_14</name>
    <dbReference type="NCBI Taxonomy" id="1817824"/>
    <lineage>
        <taxon>Bacteria</taxon>
        <taxon>Candidatus Doudnaibacteriota</taxon>
    </lineage>
</organism>
<dbReference type="EMBL" id="MFEK01000005">
    <property type="protein sequence ID" value="OGE79351.1"/>
    <property type="molecule type" value="Genomic_DNA"/>
</dbReference>
<evidence type="ECO:0000313" key="9">
    <source>
        <dbReference type="Proteomes" id="UP000176864"/>
    </source>
</evidence>
<dbReference type="GO" id="GO:0015628">
    <property type="term" value="P:protein secretion by the type II secretion system"/>
    <property type="evidence" value="ECO:0007669"/>
    <property type="project" value="InterPro"/>
</dbReference>
<evidence type="ECO:0000256" key="5">
    <source>
        <dbReference type="ARBA" id="ARBA00023136"/>
    </source>
</evidence>
<evidence type="ECO:0000256" key="1">
    <source>
        <dbReference type="ARBA" id="ARBA00004167"/>
    </source>
</evidence>
<dbReference type="Pfam" id="PF07963">
    <property type="entry name" value="N_methyl"/>
    <property type="match status" value="1"/>
</dbReference>
<reference evidence="8 9" key="1">
    <citation type="journal article" date="2016" name="Nat. Commun.">
        <title>Thousands of microbial genomes shed light on interconnected biogeochemical processes in an aquifer system.</title>
        <authorList>
            <person name="Anantharaman K."/>
            <person name="Brown C.T."/>
            <person name="Hug L.A."/>
            <person name="Sharon I."/>
            <person name="Castelle C.J."/>
            <person name="Probst A.J."/>
            <person name="Thomas B.C."/>
            <person name="Singh A."/>
            <person name="Wilkins M.J."/>
            <person name="Karaoz U."/>
            <person name="Brodie E.L."/>
            <person name="Williams K.H."/>
            <person name="Hubbard S.S."/>
            <person name="Banfield J.F."/>
        </authorList>
    </citation>
    <scope>NUCLEOTIDE SEQUENCE [LARGE SCALE GENOMIC DNA]</scope>
</reference>
<evidence type="ECO:0000256" key="3">
    <source>
        <dbReference type="ARBA" id="ARBA00022692"/>
    </source>
</evidence>
<dbReference type="Proteomes" id="UP000176864">
    <property type="component" value="Unassembled WGS sequence"/>
</dbReference>
<dbReference type="InterPro" id="IPR045584">
    <property type="entry name" value="Pilin-like"/>
</dbReference>
<feature type="region of interest" description="Disordered" evidence="6">
    <location>
        <begin position="1"/>
        <end position="28"/>
    </location>
</feature>
<dbReference type="SUPFAM" id="SSF54523">
    <property type="entry name" value="Pili subunits"/>
    <property type="match status" value="1"/>
</dbReference>
<dbReference type="PANTHER" id="PTHR30093">
    <property type="entry name" value="GENERAL SECRETION PATHWAY PROTEIN G"/>
    <property type="match status" value="1"/>
</dbReference>
<evidence type="ECO:0008006" key="10">
    <source>
        <dbReference type="Google" id="ProtNLM"/>
    </source>
</evidence>
<gene>
    <name evidence="8" type="ORF">A2751_00070</name>
</gene>
<evidence type="ECO:0000313" key="8">
    <source>
        <dbReference type="EMBL" id="OGE79351.1"/>
    </source>
</evidence>
<feature type="transmembrane region" description="Helical" evidence="7">
    <location>
        <begin position="40"/>
        <end position="61"/>
    </location>
</feature>
<keyword evidence="4 7" id="KW-1133">Transmembrane helix</keyword>
<feature type="compositionally biased region" description="Basic residues" evidence="6">
    <location>
        <begin position="1"/>
        <end position="10"/>
    </location>
</feature>
<dbReference type="AlphaFoldDB" id="A0A1F5NNT9"/>
<dbReference type="InterPro" id="IPR000983">
    <property type="entry name" value="Bac_GSPG_pilin"/>
</dbReference>
<dbReference type="PRINTS" id="PR00813">
    <property type="entry name" value="BCTERIALGSPG"/>
</dbReference>
<keyword evidence="2" id="KW-0488">Methylation</keyword>
<evidence type="ECO:0000256" key="6">
    <source>
        <dbReference type="SAM" id="MobiDB-lite"/>
    </source>
</evidence>
<keyword evidence="5 7" id="KW-0472">Membrane</keyword>
<dbReference type="InterPro" id="IPR012902">
    <property type="entry name" value="N_methyl_site"/>
</dbReference>
<sequence>MNRKNKKQNRSKGFTPFEIARPKGPSGAPARARFQTGFTLVELLVVIAVIGLLASVMLVSLNSARINARDSRRIADINQLYKALEFYYDDNQGLMPECDDVGYTGGCDLLDFGSPGSRIDSSLDGQFVPFLAPYLNGQNLKDPLNTYSPYHFYLYSPNSVFPPGSGNKYIFLLLTFLENINHPALKNCIDLAGFPFPGACLIGDRQP</sequence>
<dbReference type="STRING" id="1817824.A2751_00070"/>
<protein>
    <recommendedName>
        <fullName evidence="10">Type II secretion system protein GspG C-terminal domain-containing protein</fullName>
    </recommendedName>
</protein>
<accession>A0A1F5NNT9</accession>
<dbReference type="GO" id="GO:0015627">
    <property type="term" value="C:type II protein secretion system complex"/>
    <property type="evidence" value="ECO:0007669"/>
    <property type="project" value="InterPro"/>
</dbReference>
<evidence type="ECO:0000256" key="7">
    <source>
        <dbReference type="SAM" id="Phobius"/>
    </source>
</evidence>
<comment type="subcellular location">
    <subcellularLocation>
        <location evidence="1">Membrane</location>
        <topology evidence="1">Single-pass membrane protein</topology>
    </subcellularLocation>
</comment>
<comment type="caution">
    <text evidence="8">The sequence shown here is derived from an EMBL/GenBank/DDBJ whole genome shotgun (WGS) entry which is preliminary data.</text>
</comment>
<name>A0A1F5NNT9_9BACT</name>
<dbReference type="Gene3D" id="3.30.700.10">
    <property type="entry name" value="Glycoprotein, Type 4 Pilin"/>
    <property type="match status" value="1"/>
</dbReference>
<evidence type="ECO:0000256" key="2">
    <source>
        <dbReference type="ARBA" id="ARBA00022481"/>
    </source>
</evidence>
<proteinExistence type="predicted"/>
<evidence type="ECO:0000256" key="4">
    <source>
        <dbReference type="ARBA" id="ARBA00022989"/>
    </source>
</evidence>
<dbReference type="PROSITE" id="PS00409">
    <property type="entry name" value="PROKAR_NTER_METHYL"/>
    <property type="match status" value="1"/>
</dbReference>